<evidence type="ECO:0000259" key="4">
    <source>
        <dbReference type="Pfam" id="PF18157"/>
    </source>
</evidence>
<evidence type="ECO:0000313" key="5">
    <source>
        <dbReference type="EMBL" id="EMF55644.1"/>
    </source>
</evidence>
<feature type="region of interest" description="Disordered" evidence="1">
    <location>
        <begin position="828"/>
        <end position="852"/>
    </location>
</feature>
<dbReference type="InterPro" id="IPR025085">
    <property type="entry name" value="pPIWI_RE_X"/>
</dbReference>
<protein>
    <recommendedName>
        <fullName evidence="7">DUF3893 domain-containing protein</fullName>
    </recommendedName>
</protein>
<evidence type="ECO:0000256" key="1">
    <source>
        <dbReference type="SAM" id="MobiDB-lite"/>
    </source>
</evidence>
<feature type="compositionally biased region" description="Polar residues" evidence="1">
    <location>
        <begin position="839"/>
        <end position="849"/>
    </location>
</feature>
<organism evidence="5 6">
    <name type="scientific">Streptomyces bottropensis ATCC 25435</name>
    <dbReference type="NCBI Taxonomy" id="1054862"/>
    <lineage>
        <taxon>Bacteria</taxon>
        <taxon>Bacillati</taxon>
        <taxon>Actinomycetota</taxon>
        <taxon>Actinomycetes</taxon>
        <taxon>Kitasatosporales</taxon>
        <taxon>Streptomycetaceae</taxon>
        <taxon>Streptomyces</taxon>
    </lineage>
</organism>
<dbReference type="Pfam" id="PF13032">
    <property type="entry name" value="RNaseH_pPIWI_RE"/>
    <property type="match status" value="1"/>
</dbReference>
<dbReference type="GeneID" id="96269748"/>
<dbReference type="AlphaFoldDB" id="M3FTT1"/>
<dbReference type="Proteomes" id="UP000030760">
    <property type="component" value="Unassembled WGS sequence"/>
</dbReference>
<accession>M3FTT1</accession>
<feature type="region of interest" description="Disordered" evidence="1">
    <location>
        <begin position="917"/>
        <end position="954"/>
    </location>
</feature>
<evidence type="ECO:0000259" key="3">
    <source>
        <dbReference type="Pfam" id="PF13111"/>
    </source>
</evidence>
<sequence length="954" mass="105652">MEYQCLRAAAYMPDPAQGPFTVPMHTLALPEHWEEPVLRLHHDGLHERQAERRRRVPTKRINQLLRATAPDIVTVDSTARFGSANPWLYCTGPYPIAVTNLYVATWLKSLRRNPDDPETTGLLMDCFRDLDTSALSWQQGMVDLLELRDTPRQTAVPAAHVYRLLPDVLAARITCLAPYEHNGKRLTFRQVAGLGGSRGAGSGGAELMSELIEYVPKRRGGGDGRPAYYAATIRVTVRTVPFSPVPQVHLSAGVRRFVSGKVFIPYGKGVSAYLLPDASLVLDGPAPQRFAVAMLDWRNGTTEWRQGGPEGMLTQITALDALPSPDRLVKEADHWIHGRDGIRIAVGHHAVMGKHTIGTGLMPSERRRLIEWAEQALAPEFVPIAALTRSSYARPPKKQLKKLPSIPKKEQTPEDLTAILDQRELFSAHNAQVLRARLAEAMEGEDLTTLVLYQSDIMRDQIVAAAEAGLGLAGLRREEAADTWVWESEELTVRLHARRLGSLGGPLGGDRVPRRGKEHDEAIAGRRTQVAEAMNSLRATVPGMRLAIVELDGQDAFQHARRRSDPKYAIRLGCADAGLVTQFIRPLDATAEKQEQAMEDARMRAASAWSDGMRQTGMRLLPQHTLGDLIPTGLNQVAFHLVERRHDGPTGRQQFTPIAILIRPGAKCVLGRSADMHGWVSYPELLKALTGRVEAKRTSADQATLMAAFIKQTLSSLRSTPTLVLTHAQDLRKRWMWLKNDGLEQDRLGLDGGPTQRIGLYGKQLRVVRVADGTRDETAQWWAEREELKPELEGQQRGGFAMGLWKPGVQGDPGRVFYSTVGKSSTQTKLTNDDAKLTPHTNPSGNSAHRPTVNAWNPDLLEFTVACLQPGDEAEAWAAFVHQQRFSEDYREARDGLGMPLILHLARLADDYALPHEIDDSVDPTRPQPAAPPDGELRGQLTFDFNLDDGDDVE</sequence>
<dbReference type="InterPro" id="IPR040496">
    <property type="entry name" value="MID_pPIWI_RE"/>
</dbReference>
<dbReference type="Pfam" id="PF13111">
    <property type="entry name" value="pPIWI_RE_X"/>
    <property type="match status" value="1"/>
</dbReference>
<evidence type="ECO:0008006" key="7">
    <source>
        <dbReference type="Google" id="ProtNLM"/>
    </source>
</evidence>
<name>M3FTT1_9ACTN</name>
<evidence type="ECO:0000259" key="2">
    <source>
        <dbReference type="Pfam" id="PF13032"/>
    </source>
</evidence>
<proteinExistence type="predicted"/>
<dbReference type="RefSeq" id="WP_005478560.1">
    <property type="nucleotide sequence ID" value="NZ_KB405067.1"/>
</dbReference>
<feature type="domain" description="pPIWI-RE module N-terminal" evidence="3">
    <location>
        <begin position="10"/>
        <end position="419"/>
    </location>
</feature>
<gene>
    <name evidence="5" type="ORF">SBD_2957</name>
</gene>
<feature type="domain" description="pPIWI-RE RNaseH" evidence="2">
    <location>
        <begin position="637"/>
        <end position="915"/>
    </location>
</feature>
<feature type="domain" description="Prokaryotic pPIWI-RE MID" evidence="4">
    <location>
        <begin position="486"/>
        <end position="624"/>
    </location>
</feature>
<reference evidence="6" key="1">
    <citation type="journal article" date="2013" name="Genome Announc.">
        <title>Draft Genome Sequence of Streptomyces bottropensis ATCC 25435, a Bottromycin-Producing Actinomycete.</title>
        <authorList>
            <person name="Zhang H."/>
            <person name="Zhou W."/>
            <person name="Zhuang Y."/>
            <person name="Liang X."/>
            <person name="Liu T."/>
        </authorList>
    </citation>
    <scope>NUCLEOTIDE SEQUENCE [LARGE SCALE GENOMIC DNA]</scope>
    <source>
        <strain evidence="6">ATCC 25435</strain>
    </source>
</reference>
<dbReference type="Pfam" id="PF18157">
    <property type="entry name" value="MID_pPIWI_RE"/>
    <property type="match status" value="1"/>
</dbReference>
<dbReference type="EMBL" id="KB405067">
    <property type="protein sequence ID" value="EMF55644.1"/>
    <property type="molecule type" value="Genomic_DNA"/>
</dbReference>
<evidence type="ECO:0000313" key="6">
    <source>
        <dbReference type="Proteomes" id="UP000030760"/>
    </source>
</evidence>
<dbReference type="InterPro" id="IPR024996">
    <property type="entry name" value="RNaseH_pPIWI_RE"/>
</dbReference>